<feature type="region of interest" description="Disordered" evidence="17">
    <location>
        <begin position="1"/>
        <end position="51"/>
    </location>
</feature>
<dbReference type="InterPro" id="IPR023346">
    <property type="entry name" value="Lysozyme-like_dom_sf"/>
</dbReference>
<evidence type="ECO:0000256" key="7">
    <source>
        <dbReference type="ARBA" id="ARBA00022676"/>
    </source>
</evidence>
<evidence type="ECO:0000256" key="4">
    <source>
        <dbReference type="ARBA" id="ARBA00022475"/>
    </source>
</evidence>
<evidence type="ECO:0000256" key="3">
    <source>
        <dbReference type="ARBA" id="ARBA00007739"/>
    </source>
</evidence>
<dbReference type="GO" id="GO:0006508">
    <property type="term" value="P:proteolysis"/>
    <property type="evidence" value="ECO:0007669"/>
    <property type="project" value="UniProtKB-KW"/>
</dbReference>
<dbReference type="Gene3D" id="3.40.710.10">
    <property type="entry name" value="DD-peptidase/beta-lactamase superfamily"/>
    <property type="match status" value="1"/>
</dbReference>
<keyword evidence="14" id="KW-0961">Cell wall biogenesis/degradation</keyword>
<dbReference type="SUPFAM" id="SSF53955">
    <property type="entry name" value="Lysozyme-like"/>
    <property type="match status" value="1"/>
</dbReference>
<evidence type="ECO:0000313" key="21">
    <source>
        <dbReference type="EMBL" id="KUK77700.1"/>
    </source>
</evidence>
<evidence type="ECO:0000256" key="13">
    <source>
        <dbReference type="ARBA" id="ARBA00023268"/>
    </source>
</evidence>
<keyword evidence="18" id="KW-0812">Transmembrane</keyword>
<organism evidence="21 22">
    <name type="scientific">candidate division WS6 bacterium 34_10</name>
    <dbReference type="NCBI Taxonomy" id="1641389"/>
    <lineage>
        <taxon>Bacteria</taxon>
        <taxon>Candidatus Dojkabacteria</taxon>
    </lineage>
</organism>
<keyword evidence="6" id="KW-0645">Protease</keyword>
<keyword evidence="18" id="KW-1133">Transmembrane helix</keyword>
<keyword evidence="7" id="KW-0328">Glycosyltransferase</keyword>
<dbReference type="PANTHER" id="PTHR32282">
    <property type="entry name" value="BINDING PROTEIN TRANSPEPTIDASE, PUTATIVE-RELATED"/>
    <property type="match status" value="1"/>
</dbReference>
<keyword evidence="8" id="KW-0808">Transferase</keyword>
<accession>A0A101HJM6</accession>
<comment type="similarity">
    <text evidence="2">In the C-terminal section; belongs to the transpeptidase family.</text>
</comment>
<dbReference type="Gene3D" id="1.10.3810.10">
    <property type="entry name" value="Biosynthetic peptidoglycan transglycosylase-like"/>
    <property type="match status" value="1"/>
</dbReference>
<dbReference type="InterPro" id="IPR001264">
    <property type="entry name" value="Glyco_trans_51"/>
</dbReference>
<dbReference type="Pfam" id="PF17957">
    <property type="entry name" value="Big_7"/>
    <property type="match status" value="2"/>
</dbReference>
<dbReference type="InterPro" id="IPR001460">
    <property type="entry name" value="PCN-bd_Tpept"/>
</dbReference>
<keyword evidence="13" id="KW-0511">Multifunctional enzyme</keyword>
<dbReference type="InterPro" id="IPR013783">
    <property type="entry name" value="Ig-like_fold"/>
</dbReference>
<keyword evidence="10" id="KW-0133">Cell shape</keyword>
<evidence type="ECO:0000259" key="19">
    <source>
        <dbReference type="Pfam" id="PF00905"/>
    </source>
</evidence>
<evidence type="ECO:0000256" key="1">
    <source>
        <dbReference type="ARBA" id="ARBA00004236"/>
    </source>
</evidence>
<evidence type="ECO:0000256" key="6">
    <source>
        <dbReference type="ARBA" id="ARBA00022670"/>
    </source>
</evidence>
<evidence type="ECO:0000256" key="17">
    <source>
        <dbReference type="SAM" id="MobiDB-lite"/>
    </source>
</evidence>
<dbReference type="GO" id="GO:0071555">
    <property type="term" value="P:cell wall organization"/>
    <property type="evidence" value="ECO:0007669"/>
    <property type="project" value="UniProtKB-KW"/>
</dbReference>
<dbReference type="Pfam" id="PF00912">
    <property type="entry name" value="Transgly"/>
    <property type="match status" value="1"/>
</dbReference>
<dbReference type="GO" id="GO:0008360">
    <property type="term" value="P:regulation of cell shape"/>
    <property type="evidence" value="ECO:0007669"/>
    <property type="project" value="UniProtKB-KW"/>
</dbReference>
<dbReference type="PATRIC" id="fig|1641389.3.peg.215"/>
<evidence type="ECO:0000256" key="8">
    <source>
        <dbReference type="ARBA" id="ARBA00022679"/>
    </source>
</evidence>
<dbReference type="InterPro" id="IPR012338">
    <property type="entry name" value="Beta-lactam/transpept-like"/>
</dbReference>
<dbReference type="SUPFAM" id="SSF56601">
    <property type="entry name" value="beta-lactamase/transpeptidase-like"/>
    <property type="match status" value="1"/>
</dbReference>
<dbReference type="InterPro" id="IPR036950">
    <property type="entry name" value="PBP_transglycosylase"/>
</dbReference>
<keyword evidence="11" id="KW-0573">Peptidoglycan synthesis</keyword>
<proteinExistence type="inferred from homology"/>
<dbReference type="GO" id="GO:0030288">
    <property type="term" value="C:outer membrane-bounded periplasmic space"/>
    <property type="evidence" value="ECO:0007669"/>
    <property type="project" value="TreeGrafter"/>
</dbReference>
<dbReference type="GO" id="GO:0005886">
    <property type="term" value="C:plasma membrane"/>
    <property type="evidence" value="ECO:0007669"/>
    <property type="project" value="UniProtKB-SubCell"/>
</dbReference>
<name>A0A101HJM6_9BACT</name>
<evidence type="ECO:0000256" key="14">
    <source>
        <dbReference type="ARBA" id="ARBA00023316"/>
    </source>
</evidence>
<dbReference type="PANTHER" id="PTHR32282:SF11">
    <property type="entry name" value="PENICILLIN-BINDING PROTEIN 1B"/>
    <property type="match status" value="1"/>
</dbReference>
<evidence type="ECO:0000313" key="22">
    <source>
        <dbReference type="Proteomes" id="UP000053904"/>
    </source>
</evidence>
<evidence type="ECO:0000256" key="11">
    <source>
        <dbReference type="ARBA" id="ARBA00022984"/>
    </source>
</evidence>
<sequence length="987" mass="108006">MKYSVSMSSNKKKSSKSTKRRRGSSRKKLGFGELDRFKKYSGQKKGPSSKKKGFLGIDKNKLRKFAYIAVAVLFFIGCIGVLGVGIYLKNLRSSLPSPDALVERVSDQSTKIYDRNGILLYTVYGDQNREFISIEDVPEHTKWAILAAEDIEFYQHKGLDYAGIARAALQNMMAGQVVRGGSTLTQQLVKNTILYDVLGDEAYEQTYSRKIKEALITMQVEQSLTKDQILQMYMNEVWLGDVNYGLEAGAQVHFGKSASELTLAESALLAGIISSPSTYSPVYGTNPELAKDRQEFVLNQMLKNSKMTGVTEEEIQAAKDQELEFKKQRTDIKAPHFVFYVRNLLEEEYGVDVVRSGGLEVTTSLDYTLQEIAEEEVVKGVESANRYNLYNGSLVAIDPNNGEVIAMVGSVDYWNTEDPRVDGNVNVATSLRQTGSSAKPYTYLAAITQGYGPWTEAPDLKMSFGNYEPVNWDFKYYGLMTARRALVQSRNLPAVYTLQLAGIDSFINVVEKLGITTMSDKANYGLSLALGSGEMTLLEHTAAFGVFANEGVRVDTTPILKVEKSDGEILYEKEEPVSQRVFDEKQIYALNYMLCDLGSHGDRIGGNAYNVQGKKVCYKTGTTNGPKDVLTMMYHPNLSVGVWGGNNNNEDMPGAWGSIVPLKIVHAFTQRVSDQYPVGTFTRPSGILSIKVCTDTGKVAQDGVDCPSEASIYIQGSAPAKDEREIVYICKANKLIAENVEAAKKYDLVEEYILLNNELENRQQQSTYDRYVANIKGSKYLTTKPESGICPLPLGPDNAPVVEITSPTSSQEFEAGKNMTISGTVRVLESIDEFTASIDGNPISGTSTNADGTYSFTYSIPSSMSVGNHTLLVSVKDNKGKIGSKSVNFVVTDSTSPVSLTSPANGVNISFPVNLKATVSGTASSVTFYITKSSGGYSKSIPASLNGSNWMADWNDSSSGEGNYTIKARAIVGGTAYDSSTITVTYD</sequence>
<dbReference type="GO" id="GO:0009002">
    <property type="term" value="F:serine-type D-Ala-D-Ala carboxypeptidase activity"/>
    <property type="evidence" value="ECO:0007669"/>
    <property type="project" value="UniProtKB-EC"/>
</dbReference>
<comment type="similarity">
    <text evidence="3">In the N-terminal section; belongs to the glycosyltransferase 51 family.</text>
</comment>
<dbReference type="GO" id="GO:0008658">
    <property type="term" value="F:penicillin binding"/>
    <property type="evidence" value="ECO:0007669"/>
    <property type="project" value="InterPro"/>
</dbReference>
<keyword evidence="4" id="KW-1003">Cell membrane</keyword>
<evidence type="ECO:0000256" key="9">
    <source>
        <dbReference type="ARBA" id="ARBA00022801"/>
    </source>
</evidence>
<dbReference type="AlphaFoldDB" id="A0A101HJM6"/>
<dbReference type="FunFam" id="1.10.3810.10:FF:000001">
    <property type="entry name" value="Penicillin-binding protein 1A"/>
    <property type="match status" value="1"/>
</dbReference>
<evidence type="ECO:0000256" key="10">
    <source>
        <dbReference type="ARBA" id="ARBA00022960"/>
    </source>
</evidence>
<feature type="compositionally biased region" description="Basic residues" evidence="17">
    <location>
        <begin position="39"/>
        <end position="51"/>
    </location>
</feature>
<dbReference type="Proteomes" id="UP000053904">
    <property type="component" value="Unassembled WGS sequence"/>
</dbReference>
<gene>
    <name evidence="21" type="ORF">XD93_0150</name>
</gene>
<protein>
    <submittedName>
        <fullName evidence="21">1A family penicillin-binding protein</fullName>
    </submittedName>
</protein>
<evidence type="ECO:0000256" key="2">
    <source>
        <dbReference type="ARBA" id="ARBA00007090"/>
    </source>
</evidence>
<keyword evidence="12 18" id="KW-0472">Membrane</keyword>
<dbReference type="GO" id="GO:0008955">
    <property type="term" value="F:peptidoglycan glycosyltransferase activity"/>
    <property type="evidence" value="ECO:0007669"/>
    <property type="project" value="UniProtKB-EC"/>
</dbReference>
<comment type="catalytic activity">
    <reaction evidence="15">
        <text>Preferential cleavage: (Ac)2-L-Lys-D-Ala-|-D-Ala. Also transpeptidation of peptidyl-alanyl moieties that are N-acyl substituents of D-alanine.</text>
        <dbReference type="EC" id="3.4.16.4"/>
    </reaction>
</comment>
<feature type="compositionally biased region" description="Basic residues" evidence="17">
    <location>
        <begin position="10"/>
        <end position="29"/>
    </location>
</feature>
<keyword evidence="5" id="KW-0121">Carboxypeptidase</keyword>
<evidence type="ECO:0000256" key="15">
    <source>
        <dbReference type="ARBA" id="ARBA00034000"/>
    </source>
</evidence>
<dbReference type="Pfam" id="PF00905">
    <property type="entry name" value="Transpeptidase"/>
    <property type="match status" value="1"/>
</dbReference>
<comment type="caution">
    <text evidence="21">The sequence shown here is derived from an EMBL/GenBank/DDBJ whole genome shotgun (WGS) entry which is preliminary data.</text>
</comment>
<evidence type="ECO:0000256" key="5">
    <source>
        <dbReference type="ARBA" id="ARBA00022645"/>
    </source>
</evidence>
<feature type="transmembrane region" description="Helical" evidence="18">
    <location>
        <begin position="65"/>
        <end position="88"/>
    </location>
</feature>
<comment type="catalytic activity">
    <reaction evidence="16">
        <text>[GlcNAc-(1-&gt;4)-Mur2Ac(oyl-L-Ala-gamma-D-Glu-L-Lys-D-Ala-D-Ala)](n)-di-trans,octa-cis-undecaprenyl diphosphate + beta-D-GlcNAc-(1-&gt;4)-Mur2Ac(oyl-L-Ala-gamma-D-Glu-L-Lys-D-Ala-D-Ala)-di-trans,octa-cis-undecaprenyl diphosphate = [GlcNAc-(1-&gt;4)-Mur2Ac(oyl-L-Ala-gamma-D-Glu-L-Lys-D-Ala-D-Ala)](n+1)-di-trans,octa-cis-undecaprenyl diphosphate + di-trans,octa-cis-undecaprenyl diphosphate + H(+)</text>
        <dbReference type="Rhea" id="RHEA:23708"/>
        <dbReference type="Rhea" id="RHEA-COMP:9602"/>
        <dbReference type="Rhea" id="RHEA-COMP:9603"/>
        <dbReference type="ChEBI" id="CHEBI:15378"/>
        <dbReference type="ChEBI" id="CHEBI:58405"/>
        <dbReference type="ChEBI" id="CHEBI:60033"/>
        <dbReference type="ChEBI" id="CHEBI:78435"/>
        <dbReference type="EC" id="2.4.99.28"/>
    </reaction>
</comment>
<evidence type="ECO:0000256" key="12">
    <source>
        <dbReference type="ARBA" id="ARBA00023136"/>
    </source>
</evidence>
<dbReference type="EMBL" id="LGGO01000011">
    <property type="protein sequence ID" value="KUK77700.1"/>
    <property type="molecule type" value="Genomic_DNA"/>
</dbReference>
<reference evidence="22" key="1">
    <citation type="journal article" date="2015" name="MBio">
        <title>Genome-Resolved Metagenomic Analysis Reveals Roles for Candidate Phyla and Other Microbial Community Members in Biogeochemical Transformations in Oil Reservoirs.</title>
        <authorList>
            <person name="Hu P."/>
            <person name="Tom L."/>
            <person name="Singh A."/>
            <person name="Thomas B.C."/>
            <person name="Baker B.J."/>
            <person name="Piceno Y.M."/>
            <person name="Andersen G.L."/>
            <person name="Banfield J.F."/>
        </authorList>
    </citation>
    <scope>NUCLEOTIDE SEQUENCE [LARGE SCALE GENOMIC DNA]</scope>
</reference>
<keyword evidence="9" id="KW-0378">Hydrolase</keyword>
<dbReference type="GO" id="GO:0009252">
    <property type="term" value="P:peptidoglycan biosynthetic process"/>
    <property type="evidence" value="ECO:0007669"/>
    <property type="project" value="UniProtKB-KW"/>
</dbReference>
<evidence type="ECO:0000256" key="16">
    <source>
        <dbReference type="ARBA" id="ARBA00049902"/>
    </source>
</evidence>
<dbReference type="Gene3D" id="2.60.40.10">
    <property type="entry name" value="Immunoglobulins"/>
    <property type="match status" value="2"/>
</dbReference>
<feature type="domain" description="Penicillin-binding protein transpeptidase" evidence="19">
    <location>
        <begin position="392"/>
        <end position="624"/>
    </location>
</feature>
<comment type="subcellular location">
    <subcellularLocation>
        <location evidence="1">Cell membrane</location>
    </subcellularLocation>
</comment>
<dbReference type="InterPro" id="IPR050396">
    <property type="entry name" value="Glycosyltr_51/Transpeptidase"/>
</dbReference>
<evidence type="ECO:0000259" key="20">
    <source>
        <dbReference type="Pfam" id="PF00912"/>
    </source>
</evidence>
<feature type="domain" description="Glycosyl transferase family 51" evidence="20">
    <location>
        <begin position="121"/>
        <end position="301"/>
    </location>
</feature>
<evidence type="ECO:0000256" key="18">
    <source>
        <dbReference type="SAM" id="Phobius"/>
    </source>
</evidence>